<dbReference type="AlphaFoldDB" id="A0A329QI10"/>
<dbReference type="NCBIfam" id="TIGR00711">
    <property type="entry name" value="efflux_EmrB"/>
    <property type="match status" value="1"/>
</dbReference>
<evidence type="ECO:0000313" key="10">
    <source>
        <dbReference type="EMBL" id="RAW12057.1"/>
    </source>
</evidence>
<organism evidence="10 11">
    <name type="scientific">Phytoactinopolyspora halophila</name>
    <dbReference type="NCBI Taxonomy" id="1981511"/>
    <lineage>
        <taxon>Bacteria</taxon>
        <taxon>Bacillati</taxon>
        <taxon>Actinomycetota</taxon>
        <taxon>Actinomycetes</taxon>
        <taxon>Jiangellales</taxon>
        <taxon>Jiangellaceae</taxon>
        <taxon>Phytoactinopolyspora</taxon>
    </lineage>
</organism>
<evidence type="ECO:0000313" key="11">
    <source>
        <dbReference type="Proteomes" id="UP000250462"/>
    </source>
</evidence>
<keyword evidence="11" id="KW-1185">Reference proteome</keyword>
<feature type="transmembrane region" description="Helical" evidence="8">
    <location>
        <begin position="239"/>
        <end position="261"/>
    </location>
</feature>
<keyword evidence="3" id="KW-0813">Transport</keyword>
<reference evidence="10 11" key="1">
    <citation type="submission" date="2018-06" db="EMBL/GenBank/DDBJ databases">
        <title>Phytoactinopolyspora halophila sp. nov., a novel halophilic actinomycete isolated from a saline soil in China.</title>
        <authorList>
            <person name="Tang S.-K."/>
        </authorList>
    </citation>
    <scope>NUCLEOTIDE SEQUENCE [LARGE SCALE GENOMIC DNA]</scope>
    <source>
        <strain evidence="10 11">YIM 96934</strain>
    </source>
</reference>
<feature type="transmembrane region" description="Helical" evidence="8">
    <location>
        <begin position="177"/>
        <end position="196"/>
    </location>
</feature>
<evidence type="ECO:0000256" key="5">
    <source>
        <dbReference type="ARBA" id="ARBA00022692"/>
    </source>
</evidence>
<feature type="transmembrane region" description="Helical" evidence="8">
    <location>
        <begin position="60"/>
        <end position="77"/>
    </location>
</feature>
<dbReference type="Pfam" id="PF07690">
    <property type="entry name" value="MFS_1"/>
    <property type="match status" value="1"/>
</dbReference>
<keyword evidence="4" id="KW-1003">Cell membrane</keyword>
<dbReference type="InterPro" id="IPR004638">
    <property type="entry name" value="EmrB-like"/>
</dbReference>
<feature type="domain" description="Major facilitator superfamily (MFS) profile" evidence="9">
    <location>
        <begin position="23"/>
        <end position="537"/>
    </location>
</feature>
<feature type="transmembrane region" description="Helical" evidence="8">
    <location>
        <begin position="122"/>
        <end position="139"/>
    </location>
</feature>
<feature type="transmembrane region" description="Helical" evidence="8">
    <location>
        <begin position="312"/>
        <end position="335"/>
    </location>
</feature>
<dbReference type="PROSITE" id="PS50850">
    <property type="entry name" value="MFS"/>
    <property type="match status" value="1"/>
</dbReference>
<dbReference type="PANTHER" id="PTHR42718:SF9">
    <property type="entry name" value="MAJOR FACILITATOR SUPERFAMILY MULTIDRUG TRANSPORTER MFSC"/>
    <property type="match status" value="1"/>
</dbReference>
<feature type="transmembrane region" description="Helical" evidence="8">
    <location>
        <begin position="516"/>
        <end position="537"/>
    </location>
</feature>
<dbReference type="GO" id="GO:0005886">
    <property type="term" value="C:plasma membrane"/>
    <property type="evidence" value="ECO:0007669"/>
    <property type="project" value="UniProtKB-SubCell"/>
</dbReference>
<sequence>MQDRPSAADSPDEEFQPRRAWLALSALCLGFFMILLVTTIVNIAIPRMLVALQTNLENMIWVNSVYLLALAVPLLVTGRLGDRYGPKRVFLTGLALFTASSFACGLATSVEPLIAARAGQGLGAAAMMPQTMAFVYHLFPPGRRGVAMGAWGGTAGVATVSGPLLGGLLVDSLGWQWIFYVNVPVGLVAIAMTVRLVPDWQPRHSRRFDPLGIALFTVGLAAVIFGLQEGERFEWGSVAGPITVWWLLGGGLVLLVAFVMWQRRTHREPLLPLRLFEFRSYSLSILANWTLGFALIGAVLPLMLYLQTVRGYPALLAGLIAAPMAFASGVMSVFIGRIAERVDGRMLGAAGFTGYSAGLALLAWVIRADSSPWTLVLPLTLAGLGMGAIFAPLATLGTLSLPPPLVGSGSGLFNTLRQVGGVVGSAAVGVLLQARLATEVRREAIARAGELPVEYREQFVDQISGGVTRAGGAADAAARLEFDLPESAPADIAEHARAAAEAAFVHGFTDAVRSAILMPAIVLIGGVFACLTMPRPVKVRRRAGGKR</sequence>
<feature type="transmembrane region" description="Helical" evidence="8">
    <location>
        <begin position="208"/>
        <end position="227"/>
    </location>
</feature>
<evidence type="ECO:0000256" key="6">
    <source>
        <dbReference type="ARBA" id="ARBA00022989"/>
    </source>
</evidence>
<feature type="transmembrane region" description="Helical" evidence="8">
    <location>
        <begin position="89"/>
        <end position="110"/>
    </location>
</feature>
<keyword evidence="5 8" id="KW-0812">Transmembrane</keyword>
<dbReference type="Proteomes" id="UP000250462">
    <property type="component" value="Unassembled WGS sequence"/>
</dbReference>
<evidence type="ECO:0000256" key="1">
    <source>
        <dbReference type="ARBA" id="ARBA00004651"/>
    </source>
</evidence>
<feature type="transmembrane region" description="Helical" evidence="8">
    <location>
        <begin position="372"/>
        <end position="399"/>
    </location>
</feature>
<comment type="similarity">
    <text evidence="2">Belongs to the major facilitator superfamily. EmrB family.</text>
</comment>
<evidence type="ECO:0000256" key="2">
    <source>
        <dbReference type="ARBA" id="ARBA00008537"/>
    </source>
</evidence>
<evidence type="ECO:0000256" key="8">
    <source>
        <dbReference type="SAM" id="Phobius"/>
    </source>
</evidence>
<name>A0A329QI10_9ACTN</name>
<accession>A0A329QI10</accession>
<protein>
    <submittedName>
        <fullName evidence="10">MFS transporter</fullName>
    </submittedName>
</protein>
<gene>
    <name evidence="10" type="ORF">DPM12_15290</name>
</gene>
<keyword evidence="6 8" id="KW-1133">Transmembrane helix</keyword>
<dbReference type="CDD" id="cd17503">
    <property type="entry name" value="MFS_LmrB_MDR_like"/>
    <property type="match status" value="1"/>
</dbReference>
<feature type="transmembrane region" description="Helical" evidence="8">
    <location>
        <begin position="21"/>
        <end position="45"/>
    </location>
</feature>
<dbReference type="SUPFAM" id="SSF103473">
    <property type="entry name" value="MFS general substrate transporter"/>
    <property type="match status" value="1"/>
</dbReference>
<dbReference type="PANTHER" id="PTHR42718">
    <property type="entry name" value="MAJOR FACILITATOR SUPERFAMILY MULTIDRUG TRANSPORTER MFSC"/>
    <property type="match status" value="1"/>
</dbReference>
<evidence type="ECO:0000256" key="4">
    <source>
        <dbReference type="ARBA" id="ARBA00022475"/>
    </source>
</evidence>
<evidence type="ECO:0000256" key="7">
    <source>
        <dbReference type="ARBA" id="ARBA00023136"/>
    </source>
</evidence>
<dbReference type="InterPro" id="IPR036259">
    <property type="entry name" value="MFS_trans_sf"/>
</dbReference>
<proteinExistence type="inferred from homology"/>
<dbReference type="InterPro" id="IPR011701">
    <property type="entry name" value="MFS"/>
</dbReference>
<dbReference type="InterPro" id="IPR020846">
    <property type="entry name" value="MFS_dom"/>
</dbReference>
<feature type="transmembrane region" description="Helical" evidence="8">
    <location>
        <begin position="146"/>
        <end position="165"/>
    </location>
</feature>
<evidence type="ECO:0000259" key="9">
    <source>
        <dbReference type="PROSITE" id="PS50850"/>
    </source>
</evidence>
<dbReference type="Gene3D" id="1.20.1250.20">
    <property type="entry name" value="MFS general substrate transporter like domains"/>
    <property type="match status" value="1"/>
</dbReference>
<dbReference type="EMBL" id="QMIG01000017">
    <property type="protein sequence ID" value="RAW12057.1"/>
    <property type="molecule type" value="Genomic_DNA"/>
</dbReference>
<keyword evidence="7 8" id="KW-0472">Membrane</keyword>
<evidence type="ECO:0000256" key="3">
    <source>
        <dbReference type="ARBA" id="ARBA00022448"/>
    </source>
</evidence>
<dbReference type="OrthoDB" id="7375466at2"/>
<feature type="transmembrane region" description="Helical" evidence="8">
    <location>
        <begin position="281"/>
        <end position="306"/>
    </location>
</feature>
<dbReference type="GO" id="GO:0022857">
    <property type="term" value="F:transmembrane transporter activity"/>
    <property type="evidence" value="ECO:0007669"/>
    <property type="project" value="InterPro"/>
</dbReference>
<comment type="subcellular location">
    <subcellularLocation>
        <location evidence="1">Cell membrane</location>
        <topology evidence="1">Multi-pass membrane protein</topology>
    </subcellularLocation>
</comment>
<comment type="caution">
    <text evidence="10">The sequence shown here is derived from an EMBL/GenBank/DDBJ whole genome shotgun (WGS) entry which is preliminary data.</text>
</comment>
<dbReference type="Gene3D" id="1.20.1720.10">
    <property type="entry name" value="Multidrug resistance protein D"/>
    <property type="match status" value="1"/>
</dbReference>